<protein>
    <recommendedName>
        <fullName evidence="3">Coenzyme Q-binding protein COQ10 START domain-containing protein</fullName>
    </recommendedName>
</protein>
<dbReference type="PANTHER" id="PTHR12901">
    <property type="entry name" value="SPERM PROTEIN HOMOLOG"/>
    <property type="match status" value="1"/>
</dbReference>
<dbReference type="RefSeq" id="WP_068806888.1">
    <property type="nucleotide sequence ID" value="NZ_CP014671.1"/>
</dbReference>
<dbReference type="Pfam" id="PF03364">
    <property type="entry name" value="Polyketide_cyc"/>
    <property type="match status" value="1"/>
</dbReference>
<evidence type="ECO:0000256" key="2">
    <source>
        <dbReference type="ARBA" id="ARBA00022649"/>
    </source>
</evidence>
<dbReference type="KEGG" id="gbi:PG2T_14110"/>
<dbReference type="OrthoDB" id="9804759at2"/>
<accession>A0A1B1YX59</accession>
<organism evidence="4 5">
    <name type="scientific">Immundisolibacter cernigliae</name>
    <dbReference type="NCBI Taxonomy" id="1810504"/>
    <lineage>
        <taxon>Bacteria</taxon>
        <taxon>Pseudomonadati</taxon>
        <taxon>Pseudomonadota</taxon>
        <taxon>Gammaproteobacteria</taxon>
        <taxon>Immundisolibacterales</taxon>
        <taxon>Immundisolibacteraceae</taxon>
        <taxon>Immundisolibacter</taxon>
    </lineage>
</organism>
<dbReference type="GO" id="GO:0045333">
    <property type="term" value="P:cellular respiration"/>
    <property type="evidence" value="ECO:0007669"/>
    <property type="project" value="InterPro"/>
</dbReference>
<name>A0A1B1YX59_9GAMM</name>
<dbReference type="SUPFAM" id="SSF55961">
    <property type="entry name" value="Bet v1-like"/>
    <property type="match status" value="1"/>
</dbReference>
<evidence type="ECO:0000313" key="4">
    <source>
        <dbReference type="EMBL" id="ANX05203.1"/>
    </source>
</evidence>
<dbReference type="InterPro" id="IPR023393">
    <property type="entry name" value="START-like_dom_sf"/>
</dbReference>
<proteinExistence type="inferred from homology"/>
<evidence type="ECO:0000313" key="5">
    <source>
        <dbReference type="Proteomes" id="UP000092952"/>
    </source>
</evidence>
<reference evidence="5" key="1">
    <citation type="submission" date="2016-03" db="EMBL/GenBank/DDBJ databases">
        <title>Complete genome sequence of Solimmundus cernigliae, representing a novel lineage of polycyclic aromatic hydrocarbon degraders within the Gammaproteobacteria.</title>
        <authorList>
            <person name="Singleton D.R."/>
            <person name="Dickey A.N."/>
            <person name="Scholl E.H."/>
            <person name="Wright F.A."/>
            <person name="Aitken M.D."/>
        </authorList>
    </citation>
    <scope>NUCLEOTIDE SEQUENCE [LARGE SCALE GENOMIC DNA]</scope>
    <source>
        <strain evidence="5">TR3.2</strain>
    </source>
</reference>
<feature type="domain" description="Coenzyme Q-binding protein COQ10 START" evidence="3">
    <location>
        <begin position="13"/>
        <end position="141"/>
    </location>
</feature>
<keyword evidence="2" id="KW-1277">Toxin-antitoxin system</keyword>
<dbReference type="CDD" id="cd07813">
    <property type="entry name" value="COQ10p_like"/>
    <property type="match status" value="1"/>
</dbReference>
<dbReference type="AlphaFoldDB" id="A0A1B1YX59"/>
<comment type="similarity">
    <text evidence="1">Belongs to the ribosome association toxin RatA family.</text>
</comment>
<evidence type="ECO:0000259" key="3">
    <source>
        <dbReference type="Pfam" id="PF03364"/>
    </source>
</evidence>
<dbReference type="FunCoup" id="A0A1B1YX59">
    <property type="interactions" value="220"/>
</dbReference>
<dbReference type="Gene3D" id="3.30.530.20">
    <property type="match status" value="1"/>
</dbReference>
<evidence type="ECO:0000256" key="1">
    <source>
        <dbReference type="ARBA" id="ARBA00008918"/>
    </source>
</evidence>
<dbReference type="InParanoid" id="A0A1B1YX59"/>
<dbReference type="InterPro" id="IPR005031">
    <property type="entry name" value="COQ10_START"/>
</dbReference>
<dbReference type="EMBL" id="CP014671">
    <property type="protein sequence ID" value="ANX05203.1"/>
    <property type="molecule type" value="Genomic_DNA"/>
</dbReference>
<dbReference type="GO" id="GO:0048039">
    <property type="term" value="F:ubiquinone binding"/>
    <property type="evidence" value="ECO:0007669"/>
    <property type="project" value="InterPro"/>
</dbReference>
<dbReference type="InterPro" id="IPR044996">
    <property type="entry name" value="COQ10-like"/>
</dbReference>
<dbReference type="STRING" id="1810504.PG2T_14110"/>
<dbReference type="Proteomes" id="UP000092952">
    <property type="component" value="Chromosome"/>
</dbReference>
<sequence length="152" mass="16925">MSAVREIRKSVVVAHRAEEMFSLVNDVESYPQFLPWCASARVLQQDDSVMLASLDMAMAGLHKRVTTRNLLEPHRRVELRLVEGPFSRFHAVWTFDDLGEAAARPQTRVGFHIAYALAGRLLGMALGPVLGVVADGLVDSFCRRADALHGRR</sequence>
<dbReference type="PANTHER" id="PTHR12901:SF10">
    <property type="entry name" value="COENZYME Q-BINDING PROTEIN COQ10, MITOCHONDRIAL"/>
    <property type="match status" value="1"/>
</dbReference>
<gene>
    <name evidence="4" type="ORF">PG2T_14110</name>
</gene>
<keyword evidence="5" id="KW-1185">Reference proteome</keyword>